<protein>
    <submittedName>
        <fullName evidence="2">Uncharacterized protein</fullName>
    </submittedName>
</protein>
<evidence type="ECO:0000313" key="3">
    <source>
        <dbReference type="Proteomes" id="UP001194580"/>
    </source>
</evidence>
<reference evidence="2" key="1">
    <citation type="journal article" date="2020" name="Fungal Divers.">
        <title>Resolving the Mortierellaceae phylogeny through synthesis of multi-gene phylogenetics and phylogenomics.</title>
        <authorList>
            <person name="Vandepol N."/>
            <person name="Liber J."/>
            <person name="Desiro A."/>
            <person name="Na H."/>
            <person name="Kennedy M."/>
            <person name="Barry K."/>
            <person name="Grigoriev I.V."/>
            <person name="Miller A.N."/>
            <person name="O'Donnell K."/>
            <person name="Stajich J.E."/>
            <person name="Bonito G."/>
        </authorList>
    </citation>
    <scope>NUCLEOTIDE SEQUENCE</scope>
    <source>
        <strain evidence="2">NRRL 28262</strain>
    </source>
</reference>
<dbReference type="EMBL" id="JAAAIL010001268">
    <property type="protein sequence ID" value="KAG0270952.1"/>
    <property type="molecule type" value="Genomic_DNA"/>
</dbReference>
<proteinExistence type="predicted"/>
<dbReference type="AlphaFoldDB" id="A0AAD4H3T8"/>
<keyword evidence="3" id="KW-1185">Reference proteome</keyword>
<evidence type="ECO:0000313" key="2">
    <source>
        <dbReference type="EMBL" id="KAG0270952.1"/>
    </source>
</evidence>
<comment type="caution">
    <text evidence="2">The sequence shown here is derived from an EMBL/GenBank/DDBJ whole genome shotgun (WGS) entry which is preliminary data.</text>
</comment>
<dbReference type="Proteomes" id="UP001194580">
    <property type="component" value="Unassembled WGS sequence"/>
</dbReference>
<feature type="compositionally biased region" description="Basic and acidic residues" evidence="1">
    <location>
        <begin position="176"/>
        <end position="191"/>
    </location>
</feature>
<name>A0AAD4H3T8_9FUNG</name>
<accession>A0AAD4H3T8</accession>
<sequence>MAGPHFTKLKEFRIEGEWPESTQRAVARLVSRSVDTLEIVWFDRGQHHDVLEQTANPFHIDAETSWTRCTQLKELVLYQLGGFSMSDYCWDAPGDHHPRHASSSASIVSDVLKEKEDYPTAFNRLEKLRLSVREPLWEECPYHYHQGSRMFLDAWSSAVEYEQGWNEIRHNVPPRTAEDGSRARELEKERQKKDREHQIAFVLQVREIFGRLKDLNRLAALEIEWCACSKVQGMTQEQVLQMFYETEFDEDKGKGINHKRREDYTRTQRGWWGPVTKADLSWLGLSWPTEAEQQAEVDIAQLASISSLRYECYKHTNTGYAGLPDPLCPRVGRVWEDWMYLTGACRVYWMYRNWRSFGWSHRSSSSCALGALEGDVYDGYDTLEGDHVVFSRQFENFSSGMRVETGARWKSRKANRRGF</sequence>
<feature type="region of interest" description="Disordered" evidence="1">
    <location>
        <begin position="171"/>
        <end position="191"/>
    </location>
</feature>
<evidence type="ECO:0000256" key="1">
    <source>
        <dbReference type="SAM" id="MobiDB-lite"/>
    </source>
</evidence>
<gene>
    <name evidence="2" type="ORF">BGZ95_001320</name>
</gene>
<organism evidence="2 3">
    <name type="scientific">Linnemannia exigua</name>
    <dbReference type="NCBI Taxonomy" id="604196"/>
    <lineage>
        <taxon>Eukaryota</taxon>
        <taxon>Fungi</taxon>
        <taxon>Fungi incertae sedis</taxon>
        <taxon>Mucoromycota</taxon>
        <taxon>Mortierellomycotina</taxon>
        <taxon>Mortierellomycetes</taxon>
        <taxon>Mortierellales</taxon>
        <taxon>Mortierellaceae</taxon>
        <taxon>Linnemannia</taxon>
    </lineage>
</organism>